<keyword evidence="2" id="KW-1185">Reference proteome</keyword>
<comment type="caution">
    <text evidence="1">The sequence shown here is derived from an EMBL/GenBank/DDBJ whole genome shotgun (WGS) entry which is preliminary data.</text>
</comment>
<accession>A0AAN7D706</accession>
<evidence type="ECO:0000313" key="1">
    <source>
        <dbReference type="EMBL" id="KAK4511124.1"/>
    </source>
</evidence>
<gene>
    <name evidence="1" type="ORF">ATC70_012335</name>
</gene>
<proteinExistence type="predicted"/>
<evidence type="ECO:0000313" key="2">
    <source>
        <dbReference type="Proteomes" id="UP001304243"/>
    </source>
</evidence>
<reference evidence="1 2" key="1">
    <citation type="submission" date="2022-11" db="EMBL/GenBank/DDBJ databases">
        <title>Mucor velutinosus strain NIH1002 WGS.</title>
        <authorList>
            <person name="Subramanian P."/>
            <person name="Mullikin J.C."/>
            <person name="Segre J.A."/>
            <person name="Zelazny A.M."/>
        </authorList>
    </citation>
    <scope>NUCLEOTIDE SEQUENCE [LARGE SCALE GENOMIC DNA]</scope>
    <source>
        <strain evidence="1 2">NIH1002</strain>
    </source>
</reference>
<dbReference type="RefSeq" id="XP_064677790.1">
    <property type="nucleotide sequence ID" value="XM_064831510.1"/>
</dbReference>
<protein>
    <submittedName>
        <fullName evidence="1">Uncharacterized protein</fullName>
    </submittedName>
</protein>
<dbReference type="GeneID" id="89956021"/>
<name>A0AAN7D706_9FUNG</name>
<dbReference type="EMBL" id="JASEJX010000030">
    <property type="protein sequence ID" value="KAK4511124.1"/>
    <property type="molecule type" value="Genomic_DNA"/>
</dbReference>
<dbReference type="Proteomes" id="UP001304243">
    <property type="component" value="Unassembled WGS sequence"/>
</dbReference>
<sequence>MVDNQKQNTSGWPSDCFEKEKFNIIEFYHKILWTSQQEQERYQQYDDHNKPRKRVTFSAEPPQIYEYEPEHTTSTLTTSFLSEYIKRKLYPVQNERFPTKRPQQKSPKPPLLLGDYFMDKTTVRVRSITNFNPVPNQFYRQQQEQQQQEAPTYCKSMHTFDSTFMHMDMSFDIEHQEDMYALSTCAPANLEDSITTVPSPPPSYNDKECMIKSKKSLTGGLKKRISMNFWSSHSGGSASSTTTDSNTAVAEKKGIIRTLRKIKSSPKLMIQRRASVASLRKEASFLGA</sequence>
<dbReference type="AlphaFoldDB" id="A0AAN7D706"/>
<organism evidence="1 2">
    <name type="scientific">Mucor velutinosus</name>
    <dbReference type="NCBI Taxonomy" id="708070"/>
    <lineage>
        <taxon>Eukaryota</taxon>
        <taxon>Fungi</taxon>
        <taxon>Fungi incertae sedis</taxon>
        <taxon>Mucoromycota</taxon>
        <taxon>Mucoromycotina</taxon>
        <taxon>Mucoromycetes</taxon>
        <taxon>Mucorales</taxon>
        <taxon>Mucorineae</taxon>
        <taxon>Mucoraceae</taxon>
        <taxon>Mucor</taxon>
    </lineage>
</organism>